<reference evidence="1 2" key="1">
    <citation type="submission" date="2016-10" db="EMBL/GenBank/DDBJ databases">
        <authorList>
            <person name="de Groot N.N."/>
        </authorList>
    </citation>
    <scope>NUCLEOTIDE SEQUENCE [LARGE SCALE GENOMIC DNA]</scope>
    <source>
        <strain evidence="1 2">CGMCC 1.7056</strain>
    </source>
</reference>
<dbReference type="Proteomes" id="UP000198832">
    <property type="component" value="Unassembled WGS sequence"/>
</dbReference>
<evidence type="ECO:0000313" key="2">
    <source>
        <dbReference type="Proteomes" id="UP000198832"/>
    </source>
</evidence>
<sequence>MGPVTSDEDFELLAIGLRAQARTAADLAALALRPESEVQEGLRALAEAGYVSLAGDDLVWAPPVQAVAADVRRQATELVDQLSVLADRLARTADHGPGLAESSSWSGSALEVELFHGESAVTDLWHHLIKRTPLRRTDVMLPDASPLAVPDLEMQRVWHQVINQPGNRARVLASVTDIGSAGLAERLAQELAAGLQVRMRADLPSWFWVADGEVVALPLVWGERWPTSVMAVRNAAMAGVAGWVFEQLWHRGVDPLTDTASWDPLLRLMSTGSTLEASAHALGISDRTGRRRISDAMDYYGVASQLALGVAWGASRRR</sequence>
<accession>A0A1I1LHP4</accession>
<evidence type="ECO:0008006" key="3">
    <source>
        <dbReference type="Google" id="ProtNLM"/>
    </source>
</evidence>
<organism evidence="1 2">
    <name type="scientific">Nocardioides terrae</name>
    <dbReference type="NCBI Taxonomy" id="574651"/>
    <lineage>
        <taxon>Bacteria</taxon>
        <taxon>Bacillati</taxon>
        <taxon>Actinomycetota</taxon>
        <taxon>Actinomycetes</taxon>
        <taxon>Propionibacteriales</taxon>
        <taxon>Nocardioidaceae</taxon>
        <taxon>Nocardioides</taxon>
    </lineage>
</organism>
<protein>
    <recommendedName>
        <fullName evidence="3">HTH luxR-type domain-containing protein</fullName>
    </recommendedName>
</protein>
<dbReference type="AlphaFoldDB" id="A0A1I1LHP4"/>
<dbReference type="EMBL" id="FOLB01000010">
    <property type="protein sequence ID" value="SFC72531.1"/>
    <property type="molecule type" value="Genomic_DNA"/>
</dbReference>
<evidence type="ECO:0000313" key="1">
    <source>
        <dbReference type="EMBL" id="SFC72531.1"/>
    </source>
</evidence>
<keyword evidence="2" id="KW-1185">Reference proteome</keyword>
<proteinExistence type="predicted"/>
<name>A0A1I1LHP4_9ACTN</name>
<gene>
    <name evidence="1" type="ORF">SAMN04487968_11061</name>
</gene>
<dbReference type="STRING" id="574651.SAMN04487968_11061"/>